<feature type="region of interest" description="Disordered" evidence="2">
    <location>
        <begin position="209"/>
        <end position="245"/>
    </location>
</feature>
<dbReference type="RefSeq" id="XP_053016772.1">
    <property type="nucleotide sequence ID" value="XM_053165596.1"/>
</dbReference>
<dbReference type="GeneID" id="77806491"/>
<proteinExistence type="predicted"/>
<evidence type="ECO:0000313" key="4">
    <source>
        <dbReference type="EMBL" id="WAQ81217.1"/>
    </source>
</evidence>
<reference evidence="4" key="1">
    <citation type="submission" date="2022-10" db="EMBL/GenBank/DDBJ databases">
        <title>Puccinia triticina Genome sequencing and assembly.</title>
        <authorList>
            <person name="Li C."/>
        </authorList>
    </citation>
    <scope>NUCLEOTIDE SEQUENCE</scope>
    <source>
        <strain evidence="4">Pt15</strain>
    </source>
</reference>
<evidence type="ECO:0000256" key="1">
    <source>
        <dbReference type="ARBA" id="ARBA00022801"/>
    </source>
</evidence>
<organism evidence="4 5">
    <name type="scientific">Puccinia triticina</name>
    <dbReference type="NCBI Taxonomy" id="208348"/>
    <lineage>
        <taxon>Eukaryota</taxon>
        <taxon>Fungi</taxon>
        <taxon>Dikarya</taxon>
        <taxon>Basidiomycota</taxon>
        <taxon>Pucciniomycotina</taxon>
        <taxon>Pucciniomycetes</taxon>
        <taxon>Pucciniales</taxon>
        <taxon>Pucciniaceae</taxon>
        <taxon>Puccinia</taxon>
    </lineage>
</organism>
<keyword evidence="1" id="KW-0378">Hydrolase</keyword>
<dbReference type="Gene3D" id="3.90.70.130">
    <property type="match status" value="1"/>
</dbReference>
<protein>
    <recommendedName>
        <fullName evidence="3">UFSP1/2/DUB catalytic domain-containing protein</fullName>
    </recommendedName>
</protein>
<dbReference type="EMBL" id="CP110421">
    <property type="protein sequence ID" value="WAQ81217.1"/>
    <property type="molecule type" value="Genomic_DNA"/>
</dbReference>
<dbReference type="PANTHER" id="PTHR48153:SF4">
    <property type="entry name" value="UBIQUITIN CARBOXYL-TERMINAL HYDROLASE MUG105"/>
    <property type="match status" value="1"/>
</dbReference>
<dbReference type="PANTHER" id="PTHR48153">
    <property type="entry name" value="UFM1-SPECIFIC PROTEASE 2"/>
    <property type="match status" value="1"/>
</dbReference>
<gene>
    <name evidence="4" type="ORF">PtA15_1A557</name>
</gene>
<evidence type="ECO:0000256" key="2">
    <source>
        <dbReference type="SAM" id="MobiDB-lite"/>
    </source>
</evidence>
<name>A0ABY7C9S3_9BASI</name>
<dbReference type="Pfam" id="PF07910">
    <property type="entry name" value="Peptidase_C78"/>
    <property type="match status" value="1"/>
</dbReference>
<accession>A0ABY7C9S3</accession>
<dbReference type="Proteomes" id="UP001164743">
    <property type="component" value="Chromosome 1A"/>
</dbReference>
<feature type="domain" description="UFSP1/2/DUB catalytic" evidence="3">
    <location>
        <begin position="73"/>
        <end position="214"/>
    </location>
</feature>
<keyword evidence="5" id="KW-1185">Reference proteome</keyword>
<sequence length="307" mass="33899">MPGDYQTAEPPGLGHLPTLLARLLRQAHADEQTRGALLCDPRVRHIGTSSDKARLGAGDWAWGCGYRNLQMLIARWQQIIEDAWAAGFDPDGAAHFHRRLVGKKQWIGTTEVYVALCRLGLRCQIVDFPSPSGPNGQHTKLMQWIENYFRSASNPADKGPSAITTTTRFPLYFQHDGHSRTIIGIETDAKLQPQLLILDPAKKVAPPLRKLSEQMSAAESAPAQPGRPVDTTTPASAGSVGPTRARKAPELDLHAHPKLLGAHRLTLKELSKKKQYQILYVLDHVPKPATADPDQPKFHTIRSLRIV</sequence>
<evidence type="ECO:0000313" key="5">
    <source>
        <dbReference type="Proteomes" id="UP001164743"/>
    </source>
</evidence>
<evidence type="ECO:0000259" key="3">
    <source>
        <dbReference type="Pfam" id="PF07910"/>
    </source>
</evidence>
<dbReference type="InterPro" id="IPR012462">
    <property type="entry name" value="UFSP1/2_DUB_cat"/>
</dbReference>